<evidence type="ECO:0000313" key="2">
    <source>
        <dbReference type="Proteomes" id="UP000249748"/>
    </source>
</evidence>
<evidence type="ECO:0000313" key="1">
    <source>
        <dbReference type="EMBL" id="RAK83749.1"/>
    </source>
</evidence>
<gene>
    <name evidence="1" type="ORF">BO79DRAFT_211721</name>
</gene>
<reference evidence="1" key="1">
    <citation type="submission" date="2018-02" db="EMBL/GenBank/DDBJ databases">
        <title>The genomes of Aspergillus section Nigri reveals drivers in fungal speciation.</title>
        <authorList>
            <consortium name="DOE Joint Genome Institute"/>
            <person name="Vesth T.C."/>
            <person name="Nybo J."/>
            <person name="Theobald S."/>
            <person name="Brandl J."/>
            <person name="Frisvad J.C."/>
            <person name="Nielsen K.F."/>
            <person name="Lyhne E.K."/>
            <person name="Kogle M.E."/>
            <person name="Kuo A."/>
            <person name="Riley R."/>
            <person name="Clum A."/>
            <person name="Nolan M."/>
            <person name="Lipzen A."/>
            <person name="Salamov A."/>
            <person name="Henrissat B."/>
            <person name="Wiebenga A."/>
            <person name="De vries R.P."/>
            <person name="Grigoriev I.V."/>
            <person name="Mortensen U.H."/>
            <person name="Andersen M.R."/>
            <person name="Baker S.E."/>
        </authorList>
    </citation>
    <scope>NUCLEOTIDE SEQUENCE</scope>
    <source>
        <strain evidence="1">CBS 115574</strain>
    </source>
</reference>
<dbReference type="Proteomes" id="UP000249748">
    <property type="component" value="Unassembled WGS sequence"/>
</dbReference>
<proteinExistence type="predicted"/>
<accession>A0ACD1I0A0</accession>
<sequence>MRTSQSQMSPVNRPDEELLFDPRFRCFDFFLSSDVSLLLSSGFPLFSFYLFFLFGARLLRGLGLVTLNQDQPAVVQSWKTEGTDWVPSVFRSVGGPQSAPVFLSATWMGGLENN</sequence>
<keyword evidence="2" id="KW-1185">Reference proteome</keyword>
<organism evidence="1 2">
    <name type="scientific">Aspergillus costaricaensis CBS 115574</name>
    <dbReference type="NCBI Taxonomy" id="1448317"/>
    <lineage>
        <taxon>Eukaryota</taxon>
        <taxon>Fungi</taxon>
        <taxon>Dikarya</taxon>
        <taxon>Ascomycota</taxon>
        <taxon>Pezizomycotina</taxon>
        <taxon>Eurotiomycetes</taxon>
        <taxon>Eurotiomycetidae</taxon>
        <taxon>Eurotiales</taxon>
        <taxon>Aspergillaceae</taxon>
        <taxon>Aspergillus</taxon>
        <taxon>Aspergillus subgen. Circumdati</taxon>
    </lineage>
</organism>
<dbReference type="EMBL" id="KZ824584">
    <property type="protein sequence ID" value="RAK83749.1"/>
    <property type="molecule type" value="Genomic_DNA"/>
</dbReference>
<protein>
    <submittedName>
        <fullName evidence="1">Uncharacterized protein</fullName>
    </submittedName>
</protein>
<name>A0ACD1I0A0_9EURO</name>